<feature type="non-terminal residue" evidence="1">
    <location>
        <position position="1"/>
    </location>
</feature>
<evidence type="ECO:0000313" key="2">
    <source>
        <dbReference type="Proteomes" id="UP001519460"/>
    </source>
</evidence>
<dbReference type="Proteomes" id="UP001519460">
    <property type="component" value="Unassembled WGS sequence"/>
</dbReference>
<reference evidence="1 2" key="1">
    <citation type="journal article" date="2023" name="Sci. Data">
        <title>Genome assembly of the Korean intertidal mud-creeper Batillaria attramentaria.</title>
        <authorList>
            <person name="Patra A.K."/>
            <person name="Ho P.T."/>
            <person name="Jun S."/>
            <person name="Lee S.J."/>
            <person name="Kim Y."/>
            <person name="Won Y.J."/>
        </authorList>
    </citation>
    <scope>NUCLEOTIDE SEQUENCE [LARGE SCALE GENOMIC DNA]</scope>
    <source>
        <strain evidence="1">Wonlab-2016</strain>
    </source>
</reference>
<proteinExistence type="predicted"/>
<gene>
    <name evidence="1" type="ORF">BaRGS_00016919</name>
</gene>
<dbReference type="EMBL" id="JACVVK020000109">
    <property type="protein sequence ID" value="KAK7491900.1"/>
    <property type="molecule type" value="Genomic_DNA"/>
</dbReference>
<name>A0ABD0KXJ3_9CAEN</name>
<sequence length="66" mass="7559">TSRRWLYRRASPSSGARIVWTSNARRLIVHQVGRKGPVLSILERVFPRNNCSVVFTFTYRASSGVH</sequence>
<comment type="caution">
    <text evidence="1">The sequence shown here is derived from an EMBL/GenBank/DDBJ whole genome shotgun (WGS) entry which is preliminary data.</text>
</comment>
<evidence type="ECO:0000313" key="1">
    <source>
        <dbReference type="EMBL" id="KAK7491900.1"/>
    </source>
</evidence>
<feature type="non-terminal residue" evidence="1">
    <location>
        <position position="66"/>
    </location>
</feature>
<keyword evidence="2" id="KW-1185">Reference proteome</keyword>
<protein>
    <submittedName>
        <fullName evidence="1">Uncharacterized protein</fullName>
    </submittedName>
</protein>
<accession>A0ABD0KXJ3</accession>
<dbReference type="AlphaFoldDB" id="A0ABD0KXJ3"/>
<organism evidence="1 2">
    <name type="scientific">Batillaria attramentaria</name>
    <dbReference type="NCBI Taxonomy" id="370345"/>
    <lineage>
        <taxon>Eukaryota</taxon>
        <taxon>Metazoa</taxon>
        <taxon>Spiralia</taxon>
        <taxon>Lophotrochozoa</taxon>
        <taxon>Mollusca</taxon>
        <taxon>Gastropoda</taxon>
        <taxon>Caenogastropoda</taxon>
        <taxon>Sorbeoconcha</taxon>
        <taxon>Cerithioidea</taxon>
        <taxon>Batillariidae</taxon>
        <taxon>Batillaria</taxon>
    </lineage>
</organism>